<evidence type="ECO:0000313" key="1">
    <source>
        <dbReference type="EMBL" id="NNH67760.1"/>
    </source>
</evidence>
<proteinExistence type="predicted"/>
<dbReference type="EMBL" id="JABEQY010000046">
    <property type="protein sequence ID" value="NNH67760.1"/>
    <property type="molecule type" value="Genomic_DNA"/>
</dbReference>
<comment type="caution">
    <text evidence="1">The sequence shown here is derived from an EMBL/GenBank/DDBJ whole genome shotgun (WGS) entry which is preliminary data.</text>
</comment>
<dbReference type="Pfam" id="PF13618">
    <property type="entry name" value="Gluconate_2-dh3"/>
    <property type="match status" value="1"/>
</dbReference>
<accession>A0A7Y2W8Q3</accession>
<dbReference type="AlphaFoldDB" id="A0A7Y2W8Q3"/>
<gene>
    <name evidence="1" type="ORF">HLI17_31665</name>
</gene>
<evidence type="ECO:0000313" key="2">
    <source>
        <dbReference type="Proteomes" id="UP000530654"/>
    </source>
</evidence>
<reference evidence="1 2" key="1">
    <citation type="submission" date="2020-04" db="EMBL/GenBank/DDBJ databases">
        <title>Rhizobium bacterial biofertilizers improve the content of phenolic compounds of Lactuca sativa L. under non-saline and saline-stress conditions.</title>
        <authorList>
            <person name="Ayuso-Calles M."/>
            <person name="Garcia-Estevez I."/>
            <person name="Jimenez-Gomez A."/>
            <person name="Flores-Felix J.D."/>
            <person name="Escribano-Bailon M."/>
            <person name="Rivas R."/>
        </authorList>
    </citation>
    <scope>NUCLEOTIDE SEQUENCE [LARGE SCALE GENOMIC DNA]</scope>
    <source>
        <strain evidence="1 2">GPTR02</strain>
    </source>
</reference>
<dbReference type="RefSeq" id="WP_170282824.1">
    <property type="nucleotide sequence ID" value="NZ_JABEQY010000046.1"/>
</dbReference>
<dbReference type="InterPro" id="IPR027056">
    <property type="entry name" value="Gluconate_2DH_su3"/>
</dbReference>
<organism evidence="1 2">
    <name type="scientific">Rhizobium laguerreae</name>
    <dbReference type="NCBI Taxonomy" id="1076926"/>
    <lineage>
        <taxon>Bacteria</taxon>
        <taxon>Pseudomonadati</taxon>
        <taxon>Pseudomonadota</taxon>
        <taxon>Alphaproteobacteria</taxon>
        <taxon>Hyphomicrobiales</taxon>
        <taxon>Rhizobiaceae</taxon>
        <taxon>Rhizobium/Agrobacterium group</taxon>
        <taxon>Rhizobium</taxon>
    </lineage>
</organism>
<dbReference type="Proteomes" id="UP000530654">
    <property type="component" value="Unassembled WGS sequence"/>
</dbReference>
<sequence length="259" mass="29015">MKRRELLSFLGALFAVGVNASRASYGKEVGLYPTSNDANRNTLPKMIEQGSSRKVLTEDEEATVTAVFDRLIPEDGPGPSASNAGCVDFLDAQLADAYGEGSTLYRQEPEQAHEEQMLQRAQFISTPRARYHRGLKALNAYALITDGVPFAKLPSNRQDQILVGMEQGIIKLDEDFNTKAFFELMLMNVREGYFADPCYGGNKDMAGWKMIGFPGARYDYRAHADRTGEELDLLPISLVSKDWCFPRFRNPSRMNQDVH</sequence>
<protein>
    <submittedName>
        <fullName evidence="1">Gluconate 2-dehydrogenase subunit 3 family protein</fullName>
    </submittedName>
</protein>
<name>A0A7Y2W8Q3_9HYPH</name>